<dbReference type="PANTHER" id="PTHR44591">
    <property type="entry name" value="STRESS RESPONSE REGULATOR PROTEIN 1"/>
    <property type="match status" value="1"/>
</dbReference>
<evidence type="ECO:0000256" key="2">
    <source>
        <dbReference type="PROSITE-ProRule" id="PRU00169"/>
    </source>
</evidence>
<dbReference type="SUPFAM" id="SSF52172">
    <property type="entry name" value="CheY-like"/>
    <property type="match status" value="1"/>
</dbReference>
<accession>A0A1F7Z0P2</accession>
<dbReference type="AlphaFoldDB" id="A0A1F7Z0P2"/>
<evidence type="ECO:0000313" key="4">
    <source>
        <dbReference type="EMBL" id="OGM33131.1"/>
    </source>
</evidence>
<reference evidence="4 5" key="1">
    <citation type="journal article" date="2016" name="Nat. Commun.">
        <title>Thousands of microbial genomes shed light on interconnected biogeochemical processes in an aquifer system.</title>
        <authorList>
            <person name="Anantharaman K."/>
            <person name="Brown C.T."/>
            <person name="Hug L.A."/>
            <person name="Sharon I."/>
            <person name="Castelle C.J."/>
            <person name="Probst A.J."/>
            <person name="Thomas B.C."/>
            <person name="Singh A."/>
            <person name="Wilkins M.J."/>
            <person name="Karaoz U."/>
            <person name="Brodie E.L."/>
            <person name="Williams K.H."/>
            <person name="Hubbard S.S."/>
            <person name="Banfield J.F."/>
        </authorList>
    </citation>
    <scope>NUCLEOTIDE SEQUENCE [LARGE SCALE GENOMIC DNA]</scope>
</reference>
<sequence>MKSILLVEDDLDIQTIYSQKLELEGYKVLLASDAHQGLSILKSDHQDLILLDIMLPGKINGFEFLEYIKKDEKLKNIPIIVLTNLDTEKESALRLGARDYLIKANTNLNEIVAKVKKYI</sequence>
<comment type="caution">
    <text evidence="4">The sequence shown here is derived from an EMBL/GenBank/DDBJ whole genome shotgun (WGS) entry which is preliminary data.</text>
</comment>
<dbReference type="Gene3D" id="3.40.50.2300">
    <property type="match status" value="1"/>
</dbReference>
<keyword evidence="1 2" id="KW-0597">Phosphoprotein</keyword>
<gene>
    <name evidence="4" type="ORF">A3D01_01630</name>
</gene>
<dbReference type="CDD" id="cd17574">
    <property type="entry name" value="REC_OmpR"/>
    <property type="match status" value="1"/>
</dbReference>
<dbReference type="Proteomes" id="UP000177169">
    <property type="component" value="Unassembled WGS sequence"/>
</dbReference>
<dbReference type="STRING" id="1802505.A3D01_01630"/>
<proteinExistence type="predicted"/>
<dbReference type="PANTHER" id="PTHR44591:SF3">
    <property type="entry name" value="RESPONSE REGULATORY DOMAIN-CONTAINING PROTEIN"/>
    <property type="match status" value="1"/>
</dbReference>
<evidence type="ECO:0000256" key="1">
    <source>
        <dbReference type="ARBA" id="ARBA00022553"/>
    </source>
</evidence>
<protein>
    <recommendedName>
        <fullName evidence="3">Response regulatory domain-containing protein</fullName>
    </recommendedName>
</protein>
<dbReference type="Pfam" id="PF00072">
    <property type="entry name" value="Response_reg"/>
    <property type="match status" value="1"/>
</dbReference>
<dbReference type="GO" id="GO:0000160">
    <property type="term" value="P:phosphorelay signal transduction system"/>
    <property type="evidence" value="ECO:0007669"/>
    <property type="project" value="InterPro"/>
</dbReference>
<name>A0A1F7Z0P2_9BACT</name>
<organism evidence="4 5">
    <name type="scientific">Candidatus Woesebacteria bacterium RIFCSPHIGHO2_02_FULL_39_13</name>
    <dbReference type="NCBI Taxonomy" id="1802505"/>
    <lineage>
        <taxon>Bacteria</taxon>
        <taxon>Candidatus Woeseibacteriota</taxon>
    </lineage>
</organism>
<dbReference type="EMBL" id="MGGR01000022">
    <property type="protein sequence ID" value="OGM33131.1"/>
    <property type="molecule type" value="Genomic_DNA"/>
</dbReference>
<feature type="domain" description="Response regulatory" evidence="3">
    <location>
        <begin position="3"/>
        <end position="118"/>
    </location>
</feature>
<feature type="modified residue" description="4-aspartylphosphate" evidence="2">
    <location>
        <position position="52"/>
    </location>
</feature>
<dbReference type="PROSITE" id="PS50110">
    <property type="entry name" value="RESPONSE_REGULATORY"/>
    <property type="match status" value="1"/>
</dbReference>
<dbReference type="InterPro" id="IPR001789">
    <property type="entry name" value="Sig_transdc_resp-reg_receiver"/>
</dbReference>
<evidence type="ECO:0000313" key="5">
    <source>
        <dbReference type="Proteomes" id="UP000177169"/>
    </source>
</evidence>
<dbReference type="SMART" id="SM00448">
    <property type="entry name" value="REC"/>
    <property type="match status" value="1"/>
</dbReference>
<dbReference type="InterPro" id="IPR050595">
    <property type="entry name" value="Bact_response_regulator"/>
</dbReference>
<dbReference type="InterPro" id="IPR011006">
    <property type="entry name" value="CheY-like_superfamily"/>
</dbReference>
<evidence type="ECO:0000259" key="3">
    <source>
        <dbReference type="PROSITE" id="PS50110"/>
    </source>
</evidence>